<evidence type="ECO:0000259" key="3">
    <source>
        <dbReference type="Pfam" id="PF00823"/>
    </source>
</evidence>
<protein>
    <recommendedName>
        <fullName evidence="7">PPE family protein</fullName>
    </recommendedName>
</protein>
<keyword evidence="6" id="KW-1185">Reference proteome</keyword>
<evidence type="ECO:0000256" key="2">
    <source>
        <dbReference type="SAM" id="MobiDB-lite"/>
    </source>
</evidence>
<dbReference type="SUPFAM" id="SSF140459">
    <property type="entry name" value="PE/PPE dimer-like"/>
    <property type="match status" value="1"/>
</dbReference>
<evidence type="ECO:0000313" key="6">
    <source>
        <dbReference type="Proteomes" id="UP000193529"/>
    </source>
</evidence>
<dbReference type="EMBL" id="LQPJ01000121">
    <property type="protein sequence ID" value="ORW21017.1"/>
    <property type="molecule type" value="Genomic_DNA"/>
</dbReference>
<dbReference type="Proteomes" id="UP000193529">
    <property type="component" value="Unassembled WGS sequence"/>
</dbReference>
<comment type="similarity">
    <text evidence="1">Belongs to the mycobacterial PPE family.</text>
</comment>
<feature type="domain" description="PPE family C-terminal" evidence="4">
    <location>
        <begin position="329"/>
        <end position="406"/>
    </location>
</feature>
<evidence type="ECO:0000313" key="5">
    <source>
        <dbReference type="EMBL" id="ORW21017.1"/>
    </source>
</evidence>
<dbReference type="STRING" id="153971.AWC19_14835"/>
<sequence length="410" mass="40509">MAIDFGALPPEINSARLYAGAGSAPLVAAASAWNSLAAELNAAALGYENVVTQLAGEEWLGPASASAAAALQPYIDWVSTTAARAEEAATQASAAAAAYENAIASIVPPPLIAANRAEQAQAVATNILGQNTAIIAQLEAQYLEFWAQDAATMYSYAGNSASASTVTPFTAAPQVANPAASTTQAAAVTSAAGTSVGSIQQQINNAISQITAQLLSLAAPFYGPINQEWDFLTSSSGPLSWLWKILFGSTSFPGSSLSAFMSAVSPYAGVFYNTEGLPYFSIGMSNFLTQTAKTAGVLGGAAPAAAAAVPKGLPGLGGLLGGGGAPPVAAHLGSATSIGKLSVPASWSGPAAAPSHATAIPVSNVREAPDAGAGNLLGGMPLAGAGTGSSGAGPRYGFKPTVMARPPAAG</sequence>
<reference evidence="5 6" key="1">
    <citation type="submission" date="2016-01" db="EMBL/GenBank/DDBJ databases">
        <title>The new phylogeny of the genus Mycobacterium.</title>
        <authorList>
            <person name="Tarcisio F."/>
            <person name="Conor M."/>
            <person name="Antonella G."/>
            <person name="Elisabetta G."/>
            <person name="Giulia F.S."/>
            <person name="Sara T."/>
            <person name="Anna F."/>
            <person name="Clotilde B."/>
            <person name="Roberto B."/>
            <person name="Veronica D.S."/>
            <person name="Fabio R."/>
            <person name="Monica P."/>
            <person name="Olivier J."/>
            <person name="Enrico T."/>
            <person name="Nicola S."/>
        </authorList>
    </citation>
    <scope>NUCLEOTIDE SEQUENCE [LARGE SCALE GENOMIC DNA]</scope>
    <source>
        <strain evidence="5 6">DSM 44572</strain>
    </source>
</reference>
<dbReference type="Gene3D" id="1.20.1260.20">
    <property type="entry name" value="PPE superfamily"/>
    <property type="match status" value="1"/>
</dbReference>
<dbReference type="InterPro" id="IPR000030">
    <property type="entry name" value="PPE_dom"/>
</dbReference>
<accession>A0A1X1ZC82</accession>
<evidence type="ECO:0000259" key="4">
    <source>
        <dbReference type="Pfam" id="PF12484"/>
    </source>
</evidence>
<feature type="domain" description="PPE" evidence="3">
    <location>
        <begin position="4"/>
        <end position="166"/>
    </location>
</feature>
<dbReference type="GO" id="GO:0052572">
    <property type="term" value="P:response to host immune response"/>
    <property type="evidence" value="ECO:0007669"/>
    <property type="project" value="TreeGrafter"/>
</dbReference>
<evidence type="ECO:0008006" key="7">
    <source>
        <dbReference type="Google" id="ProtNLM"/>
    </source>
</evidence>
<comment type="caution">
    <text evidence="5">The sequence shown here is derived from an EMBL/GenBank/DDBJ whole genome shotgun (WGS) entry which is preliminary data.</text>
</comment>
<dbReference type="InterPro" id="IPR038332">
    <property type="entry name" value="PPE_sf"/>
</dbReference>
<dbReference type="Pfam" id="PF00823">
    <property type="entry name" value="PPE"/>
    <property type="match status" value="1"/>
</dbReference>
<dbReference type="PANTHER" id="PTHR46766">
    <property type="entry name" value="GLUTAMINE-RICH PROTEIN 2"/>
    <property type="match status" value="1"/>
</dbReference>
<dbReference type="AlphaFoldDB" id="A0A1X1ZC82"/>
<gene>
    <name evidence="5" type="ORF">AWC19_14835</name>
</gene>
<evidence type="ECO:0000256" key="1">
    <source>
        <dbReference type="ARBA" id="ARBA00010652"/>
    </source>
</evidence>
<dbReference type="InterPro" id="IPR022171">
    <property type="entry name" value="PPE_C"/>
</dbReference>
<feature type="region of interest" description="Disordered" evidence="2">
    <location>
        <begin position="388"/>
        <end position="410"/>
    </location>
</feature>
<name>A0A1X1ZC82_9MYCO</name>
<organism evidence="5 6">
    <name type="scientific">Mycobacterium palustre</name>
    <dbReference type="NCBI Taxonomy" id="153971"/>
    <lineage>
        <taxon>Bacteria</taxon>
        <taxon>Bacillati</taxon>
        <taxon>Actinomycetota</taxon>
        <taxon>Actinomycetes</taxon>
        <taxon>Mycobacteriales</taxon>
        <taxon>Mycobacteriaceae</taxon>
        <taxon>Mycobacterium</taxon>
        <taxon>Mycobacterium simiae complex</taxon>
    </lineage>
</organism>
<dbReference type="Pfam" id="PF12484">
    <property type="entry name" value="PPE-SVP"/>
    <property type="match status" value="1"/>
</dbReference>
<proteinExistence type="inferred from homology"/>
<dbReference type="PANTHER" id="PTHR46766:SF1">
    <property type="entry name" value="GLUTAMINE-RICH PROTEIN 2"/>
    <property type="match status" value="1"/>
</dbReference>